<dbReference type="InterPro" id="IPR012349">
    <property type="entry name" value="Split_barrel_FMN-bd"/>
</dbReference>
<reference evidence="5" key="1">
    <citation type="submission" date="2020-10" db="EMBL/GenBank/DDBJ databases">
        <authorList>
            <person name="Gilroy R."/>
        </authorList>
    </citation>
    <scope>NUCLEOTIDE SEQUENCE</scope>
    <source>
        <strain evidence="5">ChiSjej1B19-3389</strain>
    </source>
</reference>
<feature type="domain" description="Flavin reductase like" evidence="4">
    <location>
        <begin position="9"/>
        <end position="150"/>
    </location>
</feature>
<dbReference type="GO" id="GO:0016646">
    <property type="term" value="F:oxidoreductase activity, acting on the CH-NH group of donors, NAD or NADP as acceptor"/>
    <property type="evidence" value="ECO:0007669"/>
    <property type="project" value="UniProtKB-ARBA"/>
</dbReference>
<dbReference type="SUPFAM" id="SSF50475">
    <property type="entry name" value="FMN-binding split barrel"/>
    <property type="match status" value="1"/>
</dbReference>
<evidence type="ECO:0000256" key="2">
    <source>
        <dbReference type="ARBA" id="ARBA00022630"/>
    </source>
</evidence>
<dbReference type="Proteomes" id="UP000886787">
    <property type="component" value="Unassembled WGS sequence"/>
</dbReference>
<dbReference type="InterPro" id="IPR052174">
    <property type="entry name" value="Flavoredoxin"/>
</dbReference>
<dbReference type="SMART" id="SM00903">
    <property type="entry name" value="Flavin_Reduct"/>
    <property type="match status" value="1"/>
</dbReference>
<evidence type="ECO:0000313" key="5">
    <source>
        <dbReference type="EMBL" id="HIQ80111.1"/>
    </source>
</evidence>
<keyword evidence="2" id="KW-0285">Flavoprotein</keyword>
<protein>
    <submittedName>
        <fullName evidence="5">Flavin reductase family protein</fullName>
    </submittedName>
</protein>
<reference evidence="5" key="2">
    <citation type="journal article" date="2021" name="PeerJ">
        <title>Extensive microbial diversity within the chicken gut microbiome revealed by metagenomics and culture.</title>
        <authorList>
            <person name="Gilroy R."/>
            <person name="Ravi A."/>
            <person name="Getino M."/>
            <person name="Pursley I."/>
            <person name="Horton D.L."/>
            <person name="Alikhan N.F."/>
            <person name="Baker D."/>
            <person name="Gharbi K."/>
            <person name="Hall N."/>
            <person name="Watson M."/>
            <person name="Adriaenssens E.M."/>
            <person name="Foster-Nyarko E."/>
            <person name="Jarju S."/>
            <person name="Secka A."/>
            <person name="Antonio M."/>
            <person name="Oren A."/>
            <person name="Chaudhuri R.R."/>
            <person name="La Ragione R."/>
            <person name="Hildebrand F."/>
            <person name="Pallen M.J."/>
        </authorList>
    </citation>
    <scope>NUCLEOTIDE SEQUENCE</scope>
    <source>
        <strain evidence="5">ChiSjej1B19-3389</strain>
    </source>
</reference>
<proteinExistence type="inferred from homology"/>
<organism evidence="5 6">
    <name type="scientific">Candidatus Scatavimonas merdigallinarum</name>
    <dbReference type="NCBI Taxonomy" id="2840914"/>
    <lineage>
        <taxon>Bacteria</taxon>
        <taxon>Bacillati</taxon>
        <taxon>Bacillota</taxon>
        <taxon>Clostridia</taxon>
        <taxon>Eubacteriales</taxon>
        <taxon>Oscillospiraceae</taxon>
        <taxon>Oscillospiraceae incertae sedis</taxon>
        <taxon>Candidatus Scatavimonas</taxon>
    </lineage>
</organism>
<comment type="cofactor">
    <cofactor evidence="1">
        <name>FMN</name>
        <dbReference type="ChEBI" id="CHEBI:58210"/>
    </cofactor>
</comment>
<dbReference type="PANTHER" id="PTHR43567:SF1">
    <property type="entry name" value="FLAVOREDOXIN"/>
    <property type="match status" value="1"/>
</dbReference>
<evidence type="ECO:0000313" key="6">
    <source>
        <dbReference type="Proteomes" id="UP000886787"/>
    </source>
</evidence>
<evidence type="ECO:0000259" key="4">
    <source>
        <dbReference type="SMART" id="SM00903"/>
    </source>
</evidence>
<accession>A0A9D0ZH43</accession>
<dbReference type="GO" id="GO:0010181">
    <property type="term" value="F:FMN binding"/>
    <property type="evidence" value="ECO:0007669"/>
    <property type="project" value="InterPro"/>
</dbReference>
<gene>
    <name evidence="5" type="ORF">IAD32_02350</name>
</gene>
<dbReference type="Pfam" id="PF01613">
    <property type="entry name" value="Flavin_Reduct"/>
    <property type="match status" value="1"/>
</dbReference>
<evidence type="ECO:0000256" key="1">
    <source>
        <dbReference type="ARBA" id="ARBA00001917"/>
    </source>
</evidence>
<dbReference type="AlphaFoldDB" id="A0A9D0ZH43"/>
<comment type="similarity">
    <text evidence="3">Belongs to the flavoredoxin family.</text>
</comment>
<sequence>MKKDIGSVLALYPAVLTVVGAMVNGKPNWVLVGHAGIMGHDHILVSLAKTHYTNQGIYENRVLSVNIVDEAILQKADYVGCVSGNKTDKSEVFAFSIGRNGAPVLEESKLSMECTVVDIYETGGFDNFILKIDNTCAEESILNEAGKIDYSVFKPILFEMPGYTYLKTGDTAAKCMTLGKAKKRK</sequence>
<comment type="caution">
    <text evidence="5">The sequence shown here is derived from an EMBL/GenBank/DDBJ whole genome shotgun (WGS) entry which is preliminary data.</text>
</comment>
<dbReference type="PANTHER" id="PTHR43567">
    <property type="entry name" value="FLAVOREDOXIN-RELATED-RELATED"/>
    <property type="match status" value="1"/>
</dbReference>
<dbReference type="InterPro" id="IPR002563">
    <property type="entry name" value="Flavin_Rdtase-like_dom"/>
</dbReference>
<name>A0A9D0ZH43_9FIRM</name>
<dbReference type="Gene3D" id="2.30.110.10">
    <property type="entry name" value="Electron Transport, Fmn-binding Protein, Chain A"/>
    <property type="match status" value="1"/>
</dbReference>
<dbReference type="EMBL" id="DVFW01000015">
    <property type="protein sequence ID" value="HIQ80111.1"/>
    <property type="molecule type" value="Genomic_DNA"/>
</dbReference>
<evidence type="ECO:0000256" key="3">
    <source>
        <dbReference type="ARBA" id="ARBA00038054"/>
    </source>
</evidence>